<dbReference type="Pfam" id="PF11042">
    <property type="entry name" value="DUF2750"/>
    <property type="match status" value="1"/>
</dbReference>
<protein>
    <submittedName>
        <fullName evidence="1">DUF2750 domain-containing protein</fullName>
    </submittedName>
</protein>
<accession>A0AB39IUW8</accession>
<reference evidence="1" key="1">
    <citation type="submission" date="2024-07" db="EMBL/GenBank/DDBJ databases">
        <authorList>
            <person name="Wang K."/>
            <person name="Liang S."/>
            <person name="Wang S."/>
        </authorList>
    </citation>
    <scope>NUCLEOTIDE SEQUENCE</scope>
    <source>
        <strain evidence="1">KW1</strain>
    </source>
</reference>
<dbReference type="AlphaFoldDB" id="A0AB39IUW8"/>
<gene>
    <name evidence="1" type="ORF">AB4922_11955</name>
</gene>
<dbReference type="RefSeq" id="WP_138278763.1">
    <property type="nucleotide sequence ID" value="NZ_CP162911.1"/>
</dbReference>
<sequence>MSMHPKELETTMQLPAKKRYDYFIKKIVDFEEVWSLRNEKGWVMSEDDYRVPQLHFWPTEDHAAYCAIDQWEKTVPEMIDLDDFIEEWLPGMIADGINPSIFYNRNNSVSIEIQTLKEDIEEELKNY</sequence>
<evidence type="ECO:0000313" key="1">
    <source>
        <dbReference type="EMBL" id="XDL60092.1"/>
    </source>
</evidence>
<name>A0AB39IUW8_9BACI</name>
<proteinExistence type="predicted"/>
<organism evidence="1">
    <name type="scientific">Bacillus aerius</name>
    <dbReference type="NCBI Taxonomy" id="293388"/>
    <lineage>
        <taxon>Bacteria</taxon>
        <taxon>Bacillati</taxon>
        <taxon>Bacillota</taxon>
        <taxon>Bacilli</taxon>
        <taxon>Bacillales</taxon>
        <taxon>Bacillaceae</taxon>
        <taxon>Bacillus</taxon>
    </lineage>
</organism>
<dbReference type="InterPro" id="IPR021284">
    <property type="entry name" value="DUF2750"/>
</dbReference>
<dbReference type="EMBL" id="CP162911">
    <property type="protein sequence ID" value="XDL60092.1"/>
    <property type="molecule type" value="Genomic_DNA"/>
</dbReference>